<dbReference type="Proteomes" id="UP000190037">
    <property type="component" value="Unassembled WGS sequence"/>
</dbReference>
<proteinExistence type="predicted"/>
<name>A0A1T3NWH0_9ACTN</name>
<dbReference type="Gene3D" id="1.10.260.40">
    <property type="entry name" value="lambda repressor-like DNA-binding domains"/>
    <property type="match status" value="1"/>
</dbReference>
<organism evidence="2 3">
    <name type="scientific">Embleya scabrispora</name>
    <dbReference type="NCBI Taxonomy" id="159449"/>
    <lineage>
        <taxon>Bacteria</taxon>
        <taxon>Bacillati</taxon>
        <taxon>Actinomycetota</taxon>
        <taxon>Actinomycetes</taxon>
        <taxon>Kitasatosporales</taxon>
        <taxon>Streptomycetaceae</taxon>
        <taxon>Embleya</taxon>
    </lineage>
</organism>
<dbReference type="InterPro" id="IPR010982">
    <property type="entry name" value="Lambda_DNA-bd_dom_sf"/>
</dbReference>
<protein>
    <submittedName>
        <fullName evidence="2">Transcriptional regulator</fullName>
    </submittedName>
</protein>
<dbReference type="InterPro" id="IPR001387">
    <property type="entry name" value="Cro/C1-type_HTH"/>
</dbReference>
<sequence>MSAATELDPSASVLKYYATELRREREKINMTQRAMAKRAWMAPSLLNKIEAAKRLPTEDLSKPADELFATGDRFQRLWPLVIRYAYPTWFRPFVELEEAATIIRSFEVQVVPGLLQTERYARAILGAGRLDLKDLDEQVTARLQRQRILESQDPPEFRAVLDENVLRRVWGERDVMREQLERLLEFADQPRFVIQVLPYESGAHAGVGGPFAALTLDEGPDVVYVDGFLQGQILATPADVKAAQRVYDLLVAEALSPTRSIDLIASALKRL</sequence>
<evidence type="ECO:0000313" key="3">
    <source>
        <dbReference type="Proteomes" id="UP000190037"/>
    </source>
</evidence>
<dbReference type="RefSeq" id="WP_078975319.1">
    <property type="nucleotide sequence ID" value="NZ_MWQN01000001.1"/>
</dbReference>
<dbReference type="Pfam" id="PF01381">
    <property type="entry name" value="HTH_3"/>
    <property type="match status" value="1"/>
</dbReference>
<evidence type="ECO:0000259" key="1">
    <source>
        <dbReference type="PROSITE" id="PS50943"/>
    </source>
</evidence>
<dbReference type="SMART" id="SM00530">
    <property type="entry name" value="HTH_XRE"/>
    <property type="match status" value="1"/>
</dbReference>
<reference evidence="2 3" key="1">
    <citation type="submission" date="2017-03" db="EMBL/GenBank/DDBJ databases">
        <title>Draft genome sequence of Streptomyces scabrisporus NF3, endophyte isolated from Amphipterygium adstringens.</title>
        <authorList>
            <person name="Vazquez M."/>
            <person name="Ceapa C.D."/>
            <person name="Rodriguez Luna D."/>
            <person name="Sanchez Esquivel S."/>
        </authorList>
    </citation>
    <scope>NUCLEOTIDE SEQUENCE [LARGE SCALE GENOMIC DNA]</scope>
    <source>
        <strain evidence="2 3">NF3</strain>
    </source>
</reference>
<dbReference type="SUPFAM" id="SSF47413">
    <property type="entry name" value="lambda repressor-like DNA-binding domains"/>
    <property type="match status" value="1"/>
</dbReference>
<gene>
    <name evidence="2" type="ORF">B4N89_08675</name>
</gene>
<dbReference type="CDD" id="cd00093">
    <property type="entry name" value="HTH_XRE"/>
    <property type="match status" value="1"/>
</dbReference>
<dbReference type="AlphaFoldDB" id="A0A1T3NWH0"/>
<dbReference type="STRING" id="159449.B4N89_08675"/>
<dbReference type="EMBL" id="MWQN01000001">
    <property type="protein sequence ID" value="OPC81011.1"/>
    <property type="molecule type" value="Genomic_DNA"/>
</dbReference>
<keyword evidence="3" id="KW-1185">Reference proteome</keyword>
<dbReference type="GO" id="GO:0003677">
    <property type="term" value="F:DNA binding"/>
    <property type="evidence" value="ECO:0007669"/>
    <property type="project" value="InterPro"/>
</dbReference>
<dbReference type="InterPro" id="IPR043917">
    <property type="entry name" value="DUF5753"/>
</dbReference>
<dbReference type="Pfam" id="PF19054">
    <property type="entry name" value="DUF5753"/>
    <property type="match status" value="1"/>
</dbReference>
<dbReference type="PROSITE" id="PS50943">
    <property type="entry name" value="HTH_CROC1"/>
    <property type="match status" value="1"/>
</dbReference>
<evidence type="ECO:0000313" key="2">
    <source>
        <dbReference type="EMBL" id="OPC81011.1"/>
    </source>
</evidence>
<dbReference type="OrthoDB" id="2897536at2"/>
<accession>A0A1T3NWH0</accession>
<comment type="caution">
    <text evidence="2">The sequence shown here is derived from an EMBL/GenBank/DDBJ whole genome shotgun (WGS) entry which is preliminary data.</text>
</comment>
<feature type="domain" description="HTH cro/C1-type" evidence="1">
    <location>
        <begin position="21"/>
        <end position="57"/>
    </location>
</feature>